<dbReference type="PROSITE" id="PS50828">
    <property type="entry name" value="SMR"/>
    <property type="match status" value="1"/>
</dbReference>
<name>A0A2K3DQ67_CHLRE</name>
<gene>
    <name evidence="3" type="ORF">CHLRE_06g287176v5</name>
</gene>
<reference evidence="3 4" key="1">
    <citation type="journal article" date="2007" name="Science">
        <title>The Chlamydomonas genome reveals the evolution of key animal and plant functions.</title>
        <authorList>
            <person name="Merchant S.S."/>
            <person name="Prochnik S.E."/>
            <person name="Vallon O."/>
            <person name="Harris E.H."/>
            <person name="Karpowicz S.J."/>
            <person name="Witman G.B."/>
            <person name="Terry A."/>
            <person name="Salamov A."/>
            <person name="Fritz-Laylin L.K."/>
            <person name="Marechal-Drouard L."/>
            <person name="Marshall W.F."/>
            <person name="Qu L.H."/>
            <person name="Nelson D.R."/>
            <person name="Sanderfoot A.A."/>
            <person name="Spalding M.H."/>
            <person name="Kapitonov V.V."/>
            <person name="Ren Q."/>
            <person name="Ferris P."/>
            <person name="Lindquist E."/>
            <person name="Shapiro H."/>
            <person name="Lucas S.M."/>
            <person name="Grimwood J."/>
            <person name="Schmutz J."/>
            <person name="Cardol P."/>
            <person name="Cerutti H."/>
            <person name="Chanfreau G."/>
            <person name="Chen C.L."/>
            <person name="Cognat V."/>
            <person name="Croft M.T."/>
            <person name="Dent R."/>
            <person name="Dutcher S."/>
            <person name="Fernandez E."/>
            <person name="Fukuzawa H."/>
            <person name="Gonzalez-Ballester D."/>
            <person name="Gonzalez-Halphen D."/>
            <person name="Hallmann A."/>
            <person name="Hanikenne M."/>
            <person name="Hippler M."/>
            <person name="Inwood W."/>
            <person name="Jabbari K."/>
            <person name="Kalanon M."/>
            <person name="Kuras R."/>
            <person name="Lefebvre P.A."/>
            <person name="Lemaire S.D."/>
            <person name="Lobanov A.V."/>
            <person name="Lohr M."/>
            <person name="Manuell A."/>
            <person name="Meier I."/>
            <person name="Mets L."/>
            <person name="Mittag M."/>
            <person name="Mittelmeier T."/>
            <person name="Moroney J.V."/>
            <person name="Moseley J."/>
            <person name="Napoli C."/>
            <person name="Nedelcu A.M."/>
            <person name="Niyogi K."/>
            <person name="Novoselov S.V."/>
            <person name="Paulsen I.T."/>
            <person name="Pazour G."/>
            <person name="Purton S."/>
            <person name="Ral J.P."/>
            <person name="Riano-Pachon D.M."/>
            <person name="Riekhof W."/>
            <person name="Rymarquis L."/>
            <person name="Schroda M."/>
            <person name="Stern D."/>
            <person name="Umen J."/>
            <person name="Willows R."/>
            <person name="Wilson N."/>
            <person name="Zimmer S.L."/>
            <person name="Allmer J."/>
            <person name="Balk J."/>
            <person name="Bisova K."/>
            <person name="Chen C.J."/>
            <person name="Elias M."/>
            <person name="Gendler K."/>
            <person name="Hauser C."/>
            <person name="Lamb M.R."/>
            <person name="Ledford H."/>
            <person name="Long J.C."/>
            <person name="Minagawa J."/>
            <person name="Page M.D."/>
            <person name="Pan J."/>
            <person name="Pootakham W."/>
            <person name="Roje S."/>
            <person name="Rose A."/>
            <person name="Stahlberg E."/>
            <person name="Terauchi A.M."/>
            <person name="Yang P."/>
            <person name="Ball S."/>
            <person name="Bowler C."/>
            <person name="Dieckmann C.L."/>
            <person name="Gladyshev V.N."/>
            <person name="Green P."/>
            <person name="Jorgensen R."/>
            <person name="Mayfield S."/>
            <person name="Mueller-Roeber B."/>
            <person name="Rajamani S."/>
            <person name="Sayre R.T."/>
            <person name="Brokstein P."/>
            <person name="Dubchak I."/>
            <person name="Goodstein D."/>
            <person name="Hornick L."/>
            <person name="Huang Y.W."/>
            <person name="Jhaveri J."/>
            <person name="Luo Y."/>
            <person name="Martinez D."/>
            <person name="Ngau W.C."/>
            <person name="Otillar B."/>
            <person name="Poliakov A."/>
            <person name="Porter A."/>
            <person name="Szajkowski L."/>
            <person name="Werner G."/>
            <person name="Zhou K."/>
            <person name="Grigoriev I.V."/>
            <person name="Rokhsar D.S."/>
            <person name="Grossman A.R."/>
        </authorList>
    </citation>
    <scope>NUCLEOTIDE SEQUENCE [LARGE SCALE GENOMIC DNA]</scope>
    <source>
        <strain evidence="4">CC-503</strain>
    </source>
</reference>
<dbReference type="OrthoDB" id="3231855at2759"/>
<organism evidence="3 4">
    <name type="scientific">Chlamydomonas reinhardtii</name>
    <name type="common">Chlamydomonas smithii</name>
    <dbReference type="NCBI Taxonomy" id="3055"/>
    <lineage>
        <taxon>Eukaryota</taxon>
        <taxon>Viridiplantae</taxon>
        <taxon>Chlorophyta</taxon>
        <taxon>core chlorophytes</taxon>
        <taxon>Chlorophyceae</taxon>
        <taxon>CS clade</taxon>
        <taxon>Chlamydomonadales</taxon>
        <taxon>Chlamydomonadaceae</taxon>
        <taxon>Chlamydomonas</taxon>
    </lineage>
</organism>
<dbReference type="SUPFAM" id="SSF160443">
    <property type="entry name" value="SMR domain-like"/>
    <property type="match status" value="1"/>
</dbReference>
<feature type="region of interest" description="Disordered" evidence="1">
    <location>
        <begin position="853"/>
        <end position="900"/>
    </location>
</feature>
<dbReference type="InterPro" id="IPR002625">
    <property type="entry name" value="Smr_dom"/>
</dbReference>
<evidence type="ECO:0000259" key="2">
    <source>
        <dbReference type="PROSITE" id="PS50828"/>
    </source>
</evidence>
<dbReference type="AlphaFoldDB" id="A0A2K3DQ67"/>
<dbReference type="CDD" id="cd14279">
    <property type="entry name" value="CUE"/>
    <property type="match status" value="1"/>
</dbReference>
<feature type="region of interest" description="Disordered" evidence="1">
    <location>
        <begin position="58"/>
        <end position="77"/>
    </location>
</feature>
<dbReference type="Pfam" id="PF01713">
    <property type="entry name" value="Smr"/>
    <property type="match status" value="1"/>
</dbReference>
<feature type="domain" description="Smr" evidence="2">
    <location>
        <begin position="1153"/>
        <end position="1211"/>
    </location>
</feature>
<dbReference type="ExpressionAtlas" id="A0A2K3DQ67">
    <property type="expression patterns" value="baseline"/>
</dbReference>
<feature type="compositionally biased region" description="Low complexity" evidence="1">
    <location>
        <begin position="213"/>
        <end position="222"/>
    </location>
</feature>
<feature type="compositionally biased region" description="Basic and acidic residues" evidence="1">
    <location>
        <begin position="601"/>
        <end position="629"/>
    </location>
</feature>
<proteinExistence type="predicted"/>
<dbReference type="Proteomes" id="UP000006906">
    <property type="component" value="Chromosome 6"/>
</dbReference>
<evidence type="ECO:0000256" key="1">
    <source>
        <dbReference type="SAM" id="MobiDB-lite"/>
    </source>
</evidence>
<evidence type="ECO:0000313" key="4">
    <source>
        <dbReference type="Proteomes" id="UP000006906"/>
    </source>
</evidence>
<evidence type="ECO:0000313" key="3">
    <source>
        <dbReference type="EMBL" id="PNW82637.1"/>
    </source>
</evidence>
<dbReference type="InterPro" id="IPR036063">
    <property type="entry name" value="Smr_dom_sf"/>
</dbReference>
<dbReference type="InParanoid" id="A0A2K3DQ67"/>
<dbReference type="Gene3D" id="3.30.1370.110">
    <property type="match status" value="1"/>
</dbReference>
<dbReference type="GeneID" id="5721028"/>
<dbReference type="KEGG" id="cre:CHLRE_06g287176v5"/>
<feature type="region of interest" description="Disordered" evidence="1">
    <location>
        <begin position="773"/>
        <end position="797"/>
    </location>
</feature>
<dbReference type="RefSeq" id="XP_042924067.1">
    <property type="nucleotide sequence ID" value="XM_043063360.1"/>
</dbReference>
<feature type="region of interest" description="Disordered" evidence="1">
    <location>
        <begin position="213"/>
        <end position="237"/>
    </location>
</feature>
<dbReference type="PANTHER" id="PTHR46535:SF1">
    <property type="entry name" value="NEDD4-BINDING PROTEIN 2"/>
    <property type="match status" value="1"/>
</dbReference>
<feature type="compositionally biased region" description="Low complexity" evidence="1">
    <location>
        <begin position="875"/>
        <end position="886"/>
    </location>
</feature>
<feature type="compositionally biased region" description="Low complexity" evidence="1">
    <location>
        <begin position="994"/>
        <end position="1003"/>
    </location>
</feature>
<feature type="region of interest" description="Disordered" evidence="1">
    <location>
        <begin position="589"/>
        <end position="654"/>
    </location>
</feature>
<dbReference type="GO" id="GO:0004519">
    <property type="term" value="F:endonuclease activity"/>
    <property type="evidence" value="ECO:0000318"/>
    <property type="project" value="GO_Central"/>
</dbReference>
<dbReference type="STRING" id="3055.A0A2K3DQ67"/>
<feature type="compositionally biased region" description="Gly residues" evidence="1">
    <location>
        <begin position="971"/>
        <end position="982"/>
    </location>
</feature>
<dbReference type="EMBL" id="CM008967">
    <property type="protein sequence ID" value="PNW82637.1"/>
    <property type="molecule type" value="Genomic_DNA"/>
</dbReference>
<feature type="compositionally biased region" description="Low complexity" evidence="1">
    <location>
        <begin position="630"/>
        <end position="654"/>
    </location>
</feature>
<protein>
    <recommendedName>
        <fullName evidence="2">Smr domain-containing protein</fullName>
    </recommendedName>
</protein>
<dbReference type="Gramene" id="PNW82637">
    <property type="protein sequence ID" value="PNW82637"/>
    <property type="gene ID" value="CHLRE_06g287176v5"/>
</dbReference>
<dbReference type="InterPro" id="IPR052772">
    <property type="entry name" value="Endo/PolyKinase_Domain-Protein"/>
</dbReference>
<sequence length="1256" mass="126859">MAYRPSLKSLPAGFSGSGSGLSALEQSGSQSNDTIANPSAAGIVGAYRPLTAAVPVNPYASGTPPSRPVGDAAGDINGAASAQPAKAVPAPYQPPALAVCTFAATAVGAQPHPAEAVTPPHLTPTKSAGVTANMLTAVRSPLPGYSLTPPAAVHTSSPASLIPGLAHLASPAQHTAAAELASTGSVGRVSQTGLSIVGLPPALAAAKAVAASGSAGGSRPLSTHPSRGPSSDGLAQHFPAVVPFPTAAATNSQAAAYNPMLMTLSTGAVAAPAAASRSSTPPLAPQQLVPAATTIAVADSLHSSNLSLTPQQQPAALTAPAIPAAPIHAPIVSTAPAPVRPVVSAAAPGAHLPTPMVVGRVPQPVLAAAAPVPIITSIAAPHLLPASGSGHDGVDGDAAARRQLAIQLADMMGGSVDVATCLDVLEQVGGDEGRAAAVLLEMCGAGAGGGGATSDRLPDVVAPVAAAAAEDMTFAAGDFGAGAEAHGFFAAADSFGAAAAGPSTDARSPGEGFLGMAAGFGEAAGAAAEVAAASVDAAAFDFASIAGGSPPVGQGAEHMRAVLEAAGLSCDDEGLAQLFQQQEEIEEQRRREQLQQQTAADEAKVKELQQQEEEARAARERGERERADAQEAAGAAGAVQDAGAAWGSSGTSGGTATQATGYFSAAAADDTDAFFQRPEEEGADDTVNIFFGQVYDEEALRFCMEICQGDVDLALEVLGEQYLEIKTKEQQEADEKFARALQQQHSSGGAAVGDSLLEDYMINAAEGLADVADSQRRLEERQPAERGSRRGRLGSDAEGRSRLGLNVLRRQFPDAYNDGVVEDALSSHGGNVEGARAALLAMGYCEARASSTLSAADAPVPPAQQRHPTPPTPPQQQRRPGAVPAGAGVGGGRYSDEEGDGAALVSNRGQAQQWRLEGGGLPGNAAVLGSDRHAGANGAAAQRATQLAQMAAAYPNGNAAAALAAVAGNGHGQDQGGGGGGYQDDDEEGGGAGPSTSTGAPAGYRPLGPIKALATLGLNFDELNVSDELRETVRFAFKAAGLPAVFQQQAEAEAAAATQSSAVGGRRVGYGLTHEEKQQVWATNRNLPKALHEMARRLKAGGKKAYDAGDRRLAGEMKQAVLAIGQLEREANERAAMRIFTNVNNSLQQQWSTDLHGLRPHEALRQLEEQLHKLSIMGGHVKWTIITGKGLHSDQALGPVLPTTVAEWLARKRLQAVAMPGHYEVHLTPELFERLAADAAGGGQAGAGGGQAGANG</sequence>
<dbReference type="PANTHER" id="PTHR46535">
    <property type="entry name" value="NEDD4-BINDING PROTEIN 2"/>
    <property type="match status" value="1"/>
</dbReference>
<keyword evidence="4" id="KW-1185">Reference proteome</keyword>
<accession>A0A2K3DQ67</accession>
<feature type="region of interest" description="Disordered" evidence="1">
    <location>
        <begin position="971"/>
        <end position="1004"/>
    </location>
</feature>